<evidence type="ECO:0000313" key="2">
    <source>
        <dbReference type="EMBL" id="GMM33515.1"/>
    </source>
</evidence>
<evidence type="ECO:0008006" key="4">
    <source>
        <dbReference type="Google" id="ProtNLM"/>
    </source>
</evidence>
<dbReference type="GeneID" id="90071494"/>
<organism evidence="2 3">
    <name type="scientific">Saccharomycopsis crataegensis</name>
    <dbReference type="NCBI Taxonomy" id="43959"/>
    <lineage>
        <taxon>Eukaryota</taxon>
        <taxon>Fungi</taxon>
        <taxon>Dikarya</taxon>
        <taxon>Ascomycota</taxon>
        <taxon>Saccharomycotina</taxon>
        <taxon>Saccharomycetes</taxon>
        <taxon>Saccharomycopsidaceae</taxon>
        <taxon>Saccharomycopsis</taxon>
    </lineage>
</organism>
<dbReference type="PANTHER" id="PTHR43083:SF6">
    <property type="entry name" value="MANNAN POLYMERASE COMPLEXES SUBUNIT MNN9"/>
    <property type="match status" value="1"/>
</dbReference>
<dbReference type="GO" id="GO:0000136">
    <property type="term" value="C:mannan polymerase complex"/>
    <property type="evidence" value="ECO:0007669"/>
    <property type="project" value="TreeGrafter"/>
</dbReference>
<accession>A0AAV5QGJ4</accession>
<sequence>MLNFGGSVKLNTKVIAIAGAFLLFNLILISNSYYSHNGISSTIDHYRTKYQKTNDVSQTIVDSKDIEGNILFEEHFKSSGDKKSYYEKYSMQYLPNYTGENLNHEESTLLVSLISSSAPYGRDRTYDQFFNDVLNGFNEDYGKISLGLLCITKDHFDTIKNYMRDFFQDERIEAEKKFNKVTMIYAPFLDENNASGRDDRQKPSFQKKRRSLIAKSRNFLINSILEFEKYILTIDSDIIEINPDTISMFITSKKDIIVPRIERGIQQDYDLNSWKGSRKVPTSEEFEMMKKSQQKAYQSGSRDEEYIFVPMDQEGKMEHLIDASNRLKSNRKAKVNELVEIDSVGGAVLFLKSEIWKLGIQFPPFYVIGTDWNLPLGGYDGIETEGLCYEAKILGYTCWSMPNLVAQHSEV</sequence>
<comment type="similarity">
    <text evidence="1">Belongs to the ANP1/MMN9/VAN1 family.</text>
</comment>
<dbReference type="GO" id="GO:0000009">
    <property type="term" value="F:alpha-1,6-mannosyltransferase activity"/>
    <property type="evidence" value="ECO:0007669"/>
    <property type="project" value="TreeGrafter"/>
</dbReference>
<dbReference type="RefSeq" id="XP_064850515.1">
    <property type="nucleotide sequence ID" value="XM_064994443.1"/>
</dbReference>
<dbReference type="Pfam" id="PF03452">
    <property type="entry name" value="Anp1"/>
    <property type="match status" value="1"/>
</dbReference>
<keyword evidence="3" id="KW-1185">Reference proteome</keyword>
<name>A0AAV5QGJ4_9ASCO</name>
<dbReference type="GO" id="GO:0006487">
    <property type="term" value="P:protein N-linked glycosylation"/>
    <property type="evidence" value="ECO:0007669"/>
    <property type="project" value="TreeGrafter"/>
</dbReference>
<evidence type="ECO:0000313" key="3">
    <source>
        <dbReference type="Proteomes" id="UP001360560"/>
    </source>
</evidence>
<comment type="caution">
    <text evidence="2">The sequence shown here is derived from an EMBL/GenBank/DDBJ whole genome shotgun (WGS) entry which is preliminary data.</text>
</comment>
<dbReference type="InterPro" id="IPR029044">
    <property type="entry name" value="Nucleotide-diphossugar_trans"/>
</dbReference>
<dbReference type="Proteomes" id="UP001360560">
    <property type="component" value="Unassembled WGS sequence"/>
</dbReference>
<dbReference type="Gene3D" id="3.90.550.10">
    <property type="entry name" value="Spore Coat Polysaccharide Biosynthesis Protein SpsA, Chain A"/>
    <property type="match status" value="1"/>
</dbReference>
<dbReference type="InterPro" id="IPR052086">
    <property type="entry name" value="Mannan_Polymerase_Subunit"/>
</dbReference>
<proteinExistence type="inferred from homology"/>
<protein>
    <recommendedName>
        <fullName evidence="4">Glycosyltransferase family 62 protein</fullName>
    </recommendedName>
</protein>
<dbReference type="AlphaFoldDB" id="A0AAV5QGJ4"/>
<dbReference type="GO" id="GO:0000032">
    <property type="term" value="P:cell wall mannoprotein biosynthetic process"/>
    <property type="evidence" value="ECO:0007669"/>
    <property type="project" value="TreeGrafter"/>
</dbReference>
<dbReference type="PANTHER" id="PTHR43083">
    <property type="entry name" value="MANNAN POLYMERASE II"/>
    <property type="match status" value="1"/>
</dbReference>
<evidence type="ECO:0000256" key="1">
    <source>
        <dbReference type="ARBA" id="ARBA00037964"/>
    </source>
</evidence>
<gene>
    <name evidence="2" type="ORF">DASC09_008400</name>
</gene>
<reference evidence="2 3" key="1">
    <citation type="journal article" date="2023" name="Elife">
        <title>Identification of key yeast species and microbe-microbe interactions impacting larval growth of Drosophila in the wild.</title>
        <authorList>
            <person name="Mure A."/>
            <person name="Sugiura Y."/>
            <person name="Maeda R."/>
            <person name="Honda K."/>
            <person name="Sakurai N."/>
            <person name="Takahashi Y."/>
            <person name="Watada M."/>
            <person name="Katoh T."/>
            <person name="Gotoh A."/>
            <person name="Gotoh Y."/>
            <person name="Taniguchi I."/>
            <person name="Nakamura K."/>
            <person name="Hayashi T."/>
            <person name="Katayama T."/>
            <person name="Uemura T."/>
            <person name="Hattori Y."/>
        </authorList>
    </citation>
    <scope>NUCLEOTIDE SEQUENCE [LARGE SCALE GENOMIC DNA]</scope>
    <source>
        <strain evidence="2 3">SC-9</strain>
    </source>
</reference>
<dbReference type="EMBL" id="BTFZ01000001">
    <property type="protein sequence ID" value="GMM33515.1"/>
    <property type="molecule type" value="Genomic_DNA"/>
</dbReference>